<sequence>MNPSGGLGAQTAMGDAVVLANYINTLSSVDSEDVENALNAYKVERYPVAKAAVESSAGMSNVIKQVSHVFTNLKMIMECQYY</sequence>
<evidence type="ECO:0000313" key="1">
    <source>
        <dbReference type="EMBL" id="KAF9997174.1"/>
    </source>
</evidence>
<dbReference type="PRINTS" id="PR00420">
    <property type="entry name" value="RNGMNOXGNASE"/>
</dbReference>
<protein>
    <submittedName>
        <fullName evidence="1">Uncharacterized protein</fullName>
    </submittedName>
</protein>
<evidence type="ECO:0000313" key="2">
    <source>
        <dbReference type="Proteomes" id="UP000703661"/>
    </source>
</evidence>
<keyword evidence="2" id="KW-1185">Reference proteome</keyword>
<dbReference type="Proteomes" id="UP000703661">
    <property type="component" value="Unassembled WGS sequence"/>
</dbReference>
<dbReference type="SUPFAM" id="SSF51905">
    <property type="entry name" value="FAD/NAD(P)-binding domain"/>
    <property type="match status" value="1"/>
</dbReference>
<proteinExistence type="predicted"/>
<dbReference type="InterPro" id="IPR036188">
    <property type="entry name" value="FAD/NAD-bd_sf"/>
</dbReference>
<dbReference type="AlphaFoldDB" id="A0A9P6SSI1"/>
<reference evidence="1" key="1">
    <citation type="journal article" date="2020" name="Fungal Divers.">
        <title>Resolving the Mortierellaceae phylogeny through synthesis of multi-gene phylogenetics and phylogenomics.</title>
        <authorList>
            <person name="Vandepol N."/>
            <person name="Liber J."/>
            <person name="Desiro A."/>
            <person name="Na H."/>
            <person name="Kennedy M."/>
            <person name="Barry K."/>
            <person name="Grigoriev I.V."/>
            <person name="Miller A.N."/>
            <person name="O'Donnell K."/>
            <person name="Stajich J.E."/>
            <person name="Bonito G."/>
        </authorList>
    </citation>
    <scope>NUCLEOTIDE SEQUENCE</scope>
    <source>
        <strain evidence="1">NRRL 2769</strain>
    </source>
</reference>
<organism evidence="1 2">
    <name type="scientific">Entomortierella chlamydospora</name>
    <dbReference type="NCBI Taxonomy" id="101097"/>
    <lineage>
        <taxon>Eukaryota</taxon>
        <taxon>Fungi</taxon>
        <taxon>Fungi incertae sedis</taxon>
        <taxon>Mucoromycota</taxon>
        <taxon>Mortierellomycotina</taxon>
        <taxon>Mortierellomycetes</taxon>
        <taxon>Mortierellales</taxon>
        <taxon>Mortierellaceae</taxon>
        <taxon>Entomortierella</taxon>
    </lineage>
</organism>
<accession>A0A9P6SSI1</accession>
<name>A0A9P6SSI1_9FUNG</name>
<gene>
    <name evidence="1" type="ORF">BGZ80_007063</name>
</gene>
<dbReference type="Gene3D" id="3.50.50.60">
    <property type="entry name" value="FAD/NAD(P)-binding domain"/>
    <property type="match status" value="1"/>
</dbReference>
<comment type="caution">
    <text evidence="1">The sequence shown here is derived from an EMBL/GenBank/DDBJ whole genome shotgun (WGS) entry which is preliminary data.</text>
</comment>
<dbReference type="EMBL" id="JAAAID010003554">
    <property type="protein sequence ID" value="KAF9997174.1"/>
    <property type="molecule type" value="Genomic_DNA"/>
</dbReference>